<keyword evidence="2 5" id="KW-0238">DNA-binding</keyword>
<evidence type="ECO:0000313" key="5">
    <source>
        <dbReference type="EMBL" id="MDR6722810.1"/>
    </source>
</evidence>
<dbReference type="Pfam" id="PF12833">
    <property type="entry name" value="HTH_18"/>
    <property type="match status" value="1"/>
</dbReference>
<dbReference type="EMBL" id="JAVDTR010000003">
    <property type="protein sequence ID" value="MDR6722810.1"/>
    <property type="molecule type" value="Genomic_DNA"/>
</dbReference>
<dbReference type="InterPro" id="IPR018060">
    <property type="entry name" value="HTH_AraC"/>
</dbReference>
<keyword evidence="3" id="KW-0804">Transcription</keyword>
<dbReference type="SUPFAM" id="SSF51215">
    <property type="entry name" value="Regulatory protein AraC"/>
    <property type="match status" value="1"/>
</dbReference>
<sequence>MIIPEQYRSYLSRESRWLPATDWNVKLFGAHMQQVKQGWRVPTESHLAFELILILEGIQTTSMENIHYELHQGDILLIPPGCRHTNECNQEQGLTYFIAHFNVDEVLFRQEMSQHVQWLFPNGSEDNQRIKDIMLKWVGLLNRNEEYTTPDLFRMQAGLLEILAVLAELSSSRAKEAVSPTVAHYAKLIAEAIKSQFNVDHIRDGGLGDKPIRIEEIASSLQISTGYALETFQRVYGISPRKYLSELKLHEAKQLIHQPDLSLTRIATMLGYSSLAHFSRQFRRWTGMSPSEYRQTVGGIHFFE</sequence>
<dbReference type="PANTHER" id="PTHR43280">
    <property type="entry name" value="ARAC-FAMILY TRANSCRIPTIONAL REGULATOR"/>
    <property type="match status" value="1"/>
</dbReference>
<evidence type="ECO:0000313" key="6">
    <source>
        <dbReference type="Proteomes" id="UP001254832"/>
    </source>
</evidence>
<dbReference type="AlphaFoldDB" id="A0AAP5LMJ0"/>
<organism evidence="5 6">
    <name type="scientific">Paenibacillus amylolyticus</name>
    <dbReference type="NCBI Taxonomy" id="1451"/>
    <lineage>
        <taxon>Bacteria</taxon>
        <taxon>Bacillati</taxon>
        <taxon>Bacillota</taxon>
        <taxon>Bacilli</taxon>
        <taxon>Bacillales</taxon>
        <taxon>Paenibacillaceae</taxon>
        <taxon>Paenibacillus</taxon>
    </lineage>
</organism>
<dbReference type="InterPro" id="IPR018062">
    <property type="entry name" value="HTH_AraC-typ_CS"/>
</dbReference>
<dbReference type="Proteomes" id="UP001254832">
    <property type="component" value="Unassembled WGS sequence"/>
</dbReference>
<protein>
    <submittedName>
        <fullName evidence="5">AraC-like DNA-binding protein</fullName>
    </submittedName>
</protein>
<dbReference type="SUPFAM" id="SSF46689">
    <property type="entry name" value="Homeodomain-like"/>
    <property type="match status" value="1"/>
</dbReference>
<dbReference type="InterPro" id="IPR003313">
    <property type="entry name" value="AraC-bd"/>
</dbReference>
<name>A0AAP5LMJ0_PAEAM</name>
<dbReference type="InterPro" id="IPR014710">
    <property type="entry name" value="RmlC-like_jellyroll"/>
</dbReference>
<evidence type="ECO:0000256" key="1">
    <source>
        <dbReference type="ARBA" id="ARBA00023015"/>
    </source>
</evidence>
<feature type="domain" description="HTH araC/xylS-type" evidence="4">
    <location>
        <begin position="197"/>
        <end position="296"/>
    </location>
</feature>
<reference evidence="5" key="1">
    <citation type="submission" date="2023-07" db="EMBL/GenBank/DDBJ databases">
        <title>Sorghum-associated microbial communities from plants grown in Nebraska, USA.</title>
        <authorList>
            <person name="Schachtman D."/>
        </authorList>
    </citation>
    <scope>NUCLEOTIDE SEQUENCE</scope>
    <source>
        <strain evidence="5">BE80</strain>
    </source>
</reference>
<dbReference type="InterPro" id="IPR020449">
    <property type="entry name" value="Tscrpt_reg_AraC-type_HTH"/>
</dbReference>
<dbReference type="Gene3D" id="1.10.10.60">
    <property type="entry name" value="Homeodomain-like"/>
    <property type="match status" value="2"/>
</dbReference>
<dbReference type="RefSeq" id="WP_310137318.1">
    <property type="nucleotide sequence ID" value="NZ_JAVDTR010000003.1"/>
</dbReference>
<accession>A0AAP5LMJ0</accession>
<dbReference type="InterPro" id="IPR037923">
    <property type="entry name" value="HTH-like"/>
</dbReference>
<evidence type="ECO:0000256" key="2">
    <source>
        <dbReference type="ARBA" id="ARBA00023125"/>
    </source>
</evidence>
<evidence type="ECO:0000259" key="4">
    <source>
        <dbReference type="PROSITE" id="PS01124"/>
    </source>
</evidence>
<dbReference type="InterPro" id="IPR009057">
    <property type="entry name" value="Homeodomain-like_sf"/>
</dbReference>
<evidence type="ECO:0000256" key="3">
    <source>
        <dbReference type="ARBA" id="ARBA00023163"/>
    </source>
</evidence>
<comment type="caution">
    <text evidence="5">The sequence shown here is derived from an EMBL/GenBank/DDBJ whole genome shotgun (WGS) entry which is preliminary data.</text>
</comment>
<dbReference type="Pfam" id="PF02311">
    <property type="entry name" value="AraC_binding"/>
    <property type="match status" value="1"/>
</dbReference>
<gene>
    <name evidence="5" type="ORF">J2W91_001262</name>
</gene>
<dbReference type="Gene3D" id="2.60.120.10">
    <property type="entry name" value="Jelly Rolls"/>
    <property type="match status" value="1"/>
</dbReference>
<dbReference type="GO" id="GO:0003700">
    <property type="term" value="F:DNA-binding transcription factor activity"/>
    <property type="evidence" value="ECO:0007669"/>
    <property type="project" value="InterPro"/>
</dbReference>
<dbReference type="PROSITE" id="PS00041">
    <property type="entry name" value="HTH_ARAC_FAMILY_1"/>
    <property type="match status" value="1"/>
</dbReference>
<keyword evidence="1" id="KW-0805">Transcription regulation</keyword>
<dbReference type="PROSITE" id="PS01124">
    <property type="entry name" value="HTH_ARAC_FAMILY_2"/>
    <property type="match status" value="1"/>
</dbReference>
<dbReference type="SMART" id="SM00342">
    <property type="entry name" value="HTH_ARAC"/>
    <property type="match status" value="1"/>
</dbReference>
<proteinExistence type="predicted"/>
<dbReference type="PRINTS" id="PR00032">
    <property type="entry name" value="HTHARAC"/>
</dbReference>
<dbReference type="GO" id="GO:0043565">
    <property type="term" value="F:sequence-specific DNA binding"/>
    <property type="evidence" value="ECO:0007669"/>
    <property type="project" value="InterPro"/>
</dbReference>
<dbReference type="PANTHER" id="PTHR43280:SF28">
    <property type="entry name" value="HTH-TYPE TRANSCRIPTIONAL ACTIVATOR RHAS"/>
    <property type="match status" value="1"/>
</dbReference>